<dbReference type="RefSeq" id="XP_012568344.1">
    <property type="nucleotide sequence ID" value="XM_012712890.1"/>
</dbReference>
<dbReference type="Proteomes" id="UP000087171">
    <property type="component" value="Chromosome Ca2"/>
</dbReference>
<dbReference type="PANTHER" id="PTHR31662:SF33">
    <property type="entry name" value="DNA-BINDING STOREKEEPER PROTEIN TRANSCRIPTIONAL REGULATOR-LIKE PROTEIN"/>
    <property type="match status" value="1"/>
</dbReference>
<dbReference type="InterPro" id="IPR053932">
    <property type="entry name" value="GeBP-like_DBD"/>
</dbReference>
<comment type="similarity">
    <text evidence="1">Belongs to the GeBP family.</text>
</comment>
<evidence type="ECO:0000256" key="2">
    <source>
        <dbReference type="SAM" id="MobiDB-lite"/>
    </source>
</evidence>
<proteinExistence type="inferred from homology"/>
<dbReference type="OrthoDB" id="661680at2759"/>
<reference evidence="5" key="2">
    <citation type="submission" date="2025-08" db="UniProtKB">
        <authorList>
            <consortium name="RefSeq"/>
        </authorList>
    </citation>
    <scope>IDENTIFICATION</scope>
    <source>
        <tissue evidence="5">Etiolated seedlings</tissue>
    </source>
</reference>
<evidence type="ECO:0000256" key="1">
    <source>
        <dbReference type="ARBA" id="ARBA00010820"/>
    </source>
</evidence>
<keyword evidence="4" id="KW-1185">Reference proteome</keyword>
<feature type="compositionally biased region" description="Pro residues" evidence="2">
    <location>
        <begin position="234"/>
        <end position="244"/>
    </location>
</feature>
<feature type="domain" description="Glabrous enhancer-binding protein-like DBD" evidence="3">
    <location>
        <begin position="315"/>
        <end position="405"/>
    </location>
</feature>
<feature type="region of interest" description="Disordered" evidence="2">
    <location>
        <begin position="225"/>
        <end position="314"/>
    </location>
</feature>
<name>A0A1S3DYV7_CICAR</name>
<dbReference type="STRING" id="3827.A0A1S3DYV7"/>
<dbReference type="Pfam" id="PF04504">
    <property type="entry name" value="GeBP-like_DBD"/>
    <property type="match status" value="1"/>
</dbReference>
<dbReference type="eggNOG" id="ENOG502RQE9">
    <property type="taxonomic scope" value="Eukaryota"/>
</dbReference>
<dbReference type="KEGG" id="cam:101514741"/>
<sequence>MTIANNIKTTIPPTQSAKEYLKFVEDNFFSVNKSLIGTRMAKPTTMKFDGSQDMQEHTIEMANTSKTKVFRSLVFLSKLDNYGFEFNGGHESSFDPPLTHGGADVTGKQVIRCRTHRILLNDSTLVPPPSTGISSTTTELTNNPYVIGEVNRMDLIDLDVVYVDHHGGIVVTSIGHECDAHLFDLQRDLRDNMKCLKREKELERPVEDYNVFIVTHKKSTKEFISDRVKNADPQPSPQTTPIPKKPSSKTLAPPPTKPASPSSYETESDSHPQIQQPTPPPSNSKSNPSRPARSKKQTPTAAAAAAAADSSNPYNRVFSDKDEIAILQGLADFKSKTGTDPSTNYPALLDSLKDSLSIKPTIKQVRQKVYYIKQKFEKKVNNDKSPILANPHDEKVYELCCKLWGHDNEASEVKEKPRKKENAAKKPLKLKEPMQIPEQVLSGTEVRLESGKGESSDELSHVSLNLSEMIRFDKMSSDVNVLKRGMELIDESERAEFERRWKKLRVDEMKLFVKRAELVEYQVGLILEAIQGLS</sequence>
<organism evidence="4 5">
    <name type="scientific">Cicer arietinum</name>
    <name type="common">Chickpea</name>
    <name type="synonym">Garbanzo</name>
    <dbReference type="NCBI Taxonomy" id="3827"/>
    <lineage>
        <taxon>Eukaryota</taxon>
        <taxon>Viridiplantae</taxon>
        <taxon>Streptophyta</taxon>
        <taxon>Embryophyta</taxon>
        <taxon>Tracheophyta</taxon>
        <taxon>Spermatophyta</taxon>
        <taxon>Magnoliopsida</taxon>
        <taxon>eudicotyledons</taxon>
        <taxon>Gunneridae</taxon>
        <taxon>Pentapetalae</taxon>
        <taxon>rosids</taxon>
        <taxon>fabids</taxon>
        <taxon>Fabales</taxon>
        <taxon>Fabaceae</taxon>
        <taxon>Papilionoideae</taxon>
        <taxon>50 kb inversion clade</taxon>
        <taxon>NPAAA clade</taxon>
        <taxon>Hologalegina</taxon>
        <taxon>IRL clade</taxon>
        <taxon>Cicereae</taxon>
        <taxon>Cicer</taxon>
    </lineage>
</organism>
<gene>
    <name evidence="5" type="primary">LOC101514741</name>
</gene>
<evidence type="ECO:0000259" key="3">
    <source>
        <dbReference type="Pfam" id="PF04504"/>
    </source>
</evidence>
<evidence type="ECO:0000313" key="5">
    <source>
        <dbReference type="RefSeq" id="XP_012568344.1"/>
    </source>
</evidence>
<evidence type="ECO:0000313" key="4">
    <source>
        <dbReference type="Proteomes" id="UP000087171"/>
    </source>
</evidence>
<accession>A0A1S3DYV7</accession>
<reference evidence="4" key="1">
    <citation type="journal article" date="2013" name="Nat. Biotechnol.">
        <title>Draft genome sequence of chickpea (Cicer arietinum) provides a resource for trait improvement.</title>
        <authorList>
            <person name="Varshney R.K."/>
            <person name="Song C."/>
            <person name="Saxena R.K."/>
            <person name="Azam S."/>
            <person name="Yu S."/>
            <person name="Sharpe A.G."/>
            <person name="Cannon S."/>
            <person name="Baek J."/>
            <person name="Rosen B.D."/>
            <person name="Tar'an B."/>
            <person name="Millan T."/>
            <person name="Zhang X."/>
            <person name="Ramsay L.D."/>
            <person name="Iwata A."/>
            <person name="Wang Y."/>
            <person name="Nelson W."/>
            <person name="Farmer A.D."/>
            <person name="Gaur P.M."/>
            <person name="Soderlund C."/>
            <person name="Penmetsa R.V."/>
            <person name="Xu C."/>
            <person name="Bharti A.K."/>
            <person name="He W."/>
            <person name="Winter P."/>
            <person name="Zhao S."/>
            <person name="Hane J.K."/>
            <person name="Carrasquilla-Garcia N."/>
            <person name="Condie J.A."/>
            <person name="Upadhyaya H.D."/>
            <person name="Luo M.C."/>
            <person name="Thudi M."/>
            <person name="Gowda C.L."/>
            <person name="Singh N.P."/>
            <person name="Lichtenzveig J."/>
            <person name="Gali K.K."/>
            <person name="Rubio J."/>
            <person name="Nadarajan N."/>
            <person name="Dolezel J."/>
            <person name="Bansal K.C."/>
            <person name="Xu X."/>
            <person name="Edwards D."/>
            <person name="Zhang G."/>
            <person name="Kahl G."/>
            <person name="Gil J."/>
            <person name="Singh K.B."/>
            <person name="Datta S.K."/>
            <person name="Jackson S.A."/>
            <person name="Wang J."/>
            <person name="Cook D.R."/>
        </authorList>
    </citation>
    <scope>NUCLEOTIDE SEQUENCE [LARGE SCALE GENOMIC DNA]</scope>
    <source>
        <strain evidence="4">cv. CDC Frontier</strain>
    </source>
</reference>
<dbReference type="AlphaFoldDB" id="A0A1S3DYV7"/>
<protein>
    <submittedName>
        <fullName evidence="5">STOREKEEPER protein-like</fullName>
    </submittedName>
</protein>
<dbReference type="GO" id="GO:0005634">
    <property type="term" value="C:nucleus"/>
    <property type="evidence" value="ECO:0007669"/>
    <property type="project" value="TreeGrafter"/>
</dbReference>
<dbReference type="GO" id="GO:0006355">
    <property type="term" value="P:regulation of DNA-templated transcription"/>
    <property type="evidence" value="ECO:0007669"/>
    <property type="project" value="InterPro"/>
</dbReference>
<dbReference type="PaxDb" id="3827-XP_004490268.1"/>
<dbReference type="GeneID" id="101514741"/>
<dbReference type="PANTHER" id="PTHR31662">
    <property type="entry name" value="BNAANNG10740D PROTEIN-RELATED"/>
    <property type="match status" value="1"/>
</dbReference>
<dbReference type="InterPro" id="IPR007592">
    <property type="entry name" value="GEBP"/>
</dbReference>